<keyword evidence="4" id="KW-0235">DNA replication</keyword>
<feature type="coiled-coil region" evidence="14">
    <location>
        <begin position="236"/>
        <end position="300"/>
    </location>
</feature>
<gene>
    <name evidence="17" type="primary">sbcC</name>
    <name evidence="17" type="ORF">VPAL9027_01905</name>
</gene>
<accession>A0A1R4B4U0</accession>
<keyword evidence="7" id="KW-0255">Endonuclease</keyword>
<evidence type="ECO:0000313" key="17">
    <source>
        <dbReference type="EMBL" id="SJL83926.1"/>
    </source>
</evidence>
<reference evidence="17 18" key="1">
    <citation type="submission" date="2017-02" db="EMBL/GenBank/DDBJ databases">
        <authorList>
            <person name="Peterson S.W."/>
        </authorList>
    </citation>
    <scope>NUCLEOTIDE SEQUENCE [LARGE SCALE GENOMIC DNA]</scope>
    <source>
        <strain evidence="17 18">CECT 9027</strain>
    </source>
</reference>
<keyword evidence="6" id="KW-0547">Nucleotide-binding</keyword>
<evidence type="ECO:0000256" key="7">
    <source>
        <dbReference type="ARBA" id="ARBA00022759"/>
    </source>
</evidence>
<comment type="subunit">
    <text evidence="2">Heterodimer of SbcC and SbcD.</text>
</comment>
<feature type="region of interest" description="Disordered" evidence="15">
    <location>
        <begin position="508"/>
        <end position="551"/>
    </location>
</feature>
<evidence type="ECO:0000256" key="3">
    <source>
        <dbReference type="ARBA" id="ARBA00013368"/>
    </source>
</evidence>
<evidence type="ECO:0000256" key="12">
    <source>
        <dbReference type="ARBA" id="ARBA00023172"/>
    </source>
</evidence>
<evidence type="ECO:0000256" key="10">
    <source>
        <dbReference type="ARBA" id="ARBA00022840"/>
    </source>
</evidence>
<dbReference type="AlphaFoldDB" id="A0A1R4B4U0"/>
<dbReference type="GO" id="GO:0006310">
    <property type="term" value="P:DNA recombination"/>
    <property type="evidence" value="ECO:0007669"/>
    <property type="project" value="UniProtKB-KW"/>
</dbReference>
<evidence type="ECO:0000256" key="1">
    <source>
        <dbReference type="ARBA" id="ARBA00006930"/>
    </source>
</evidence>
<keyword evidence="11 14" id="KW-0175">Coiled coil</keyword>
<dbReference type="Pfam" id="PF13558">
    <property type="entry name" value="SbcC_Walker_B"/>
    <property type="match status" value="1"/>
</dbReference>
<dbReference type="InterPro" id="IPR027417">
    <property type="entry name" value="P-loop_NTPase"/>
</dbReference>
<dbReference type="STRING" id="1918946.VPAL9027_01905"/>
<keyword evidence="18" id="KW-1185">Reference proteome</keyword>
<dbReference type="GO" id="GO:0004519">
    <property type="term" value="F:endonuclease activity"/>
    <property type="evidence" value="ECO:0007669"/>
    <property type="project" value="UniProtKB-KW"/>
</dbReference>
<sequence>MRPISLTLQAFGPFADQQTIEFDRFGAAPLFLINGATGAGKSSILDAICYALYGETTGSERTGDQMRCDYADPNLLTFVRFAFALGDKQYEVERYPEQQVPKKRGEGFTRKTHSATLIRRVEEEQTLLANKPTPVRKAVEELLGLEVNQFRQVMVIPQGKFRELLIANSKDREAIFGQLFQTHIYTQIERALFERAAGIRKEKDEFDNQIKGALNVAALENEGELDNAIAELTPRLAQSQEAYKTSQQRRDNAKQALLDAQQLVKQFNQLATLKQALHQLNTQQTSIDAKRQQIKNAEQAAQLDVAYSQYKDAQTQTVHSQQQQTNAQQAVNDATQALTQAQTEYDEVQAQQTALPTLTQEHYDLQSMENNVRQLQTQQQALSQAQQTLQRTQHKRQDIERAIANTEQQLVQQRQQWEQAAQQRAGLEGQKLALTQCVELINKRLNESKLLRQCSEKQQAMQACNNDYNAAKQTSLSAARYADELELKWHQNQAAILAARLQPNQACPVCGSHEHPHPAQSNSDTVTKEQVQSARQQQSRGHQQELSAATAYQQASADLHFVQQQLSELQEDLAQQASLDELQQQRQDLQSTIQEREAINLERFAEQIRQTEHRLTQHKQQAEQLHDETDKAQQYYTQLETEVNRLQASLHPDWNTLDKVLARKQSVEQQMKALTTQLQNAEQRLNQARSAAAAANAFAESAAKQLEQWQQSLETMHEAWLRALQQSPFTDEAAYQQARLSHDTRTALNQDVHAFDEQLARLTGQLESLQAQLAEHTIPDIVPLEATLEACQTEVTSAFNQVTELASRMDNLRQVKAKLVDLYARNQALEAKYQVYGTLSDIANGRTGAKVSLHRFVLGVLLDDVLIQASQRLQIMSRGRYLLKRKQERAKGNAGSGLDLMVEDGYTGKWRDVATLSGGESFMAALSLALGVSDVVQSYSGGVRLDTLFIDEGFGSLDPESLDLAIQTLVDLQQGGRTIGIISHVSELKEQIALRLDIQASRLGSHIQLVS</sequence>
<dbReference type="RefSeq" id="WP_077314332.1">
    <property type="nucleotide sequence ID" value="NZ_AP024888.1"/>
</dbReference>
<keyword evidence="9" id="KW-0269">Exonuclease</keyword>
<evidence type="ECO:0000256" key="6">
    <source>
        <dbReference type="ARBA" id="ARBA00022741"/>
    </source>
</evidence>
<evidence type="ECO:0000256" key="14">
    <source>
        <dbReference type="SAM" id="Coils"/>
    </source>
</evidence>
<keyword evidence="5" id="KW-0540">Nuclease</keyword>
<evidence type="ECO:0000256" key="15">
    <source>
        <dbReference type="SAM" id="MobiDB-lite"/>
    </source>
</evidence>
<protein>
    <recommendedName>
        <fullName evidence="3">Nuclease SbcCD subunit C</fullName>
    </recommendedName>
</protein>
<dbReference type="PANTHER" id="PTHR32114">
    <property type="entry name" value="ABC TRANSPORTER ABCH.3"/>
    <property type="match status" value="1"/>
</dbReference>
<feature type="domain" description="Rad50/SbcC-type AAA" evidence="16">
    <location>
        <begin position="5"/>
        <end position="283"/>
    </location>
</feature>
<dbReference type="FunFam" id="3.40.50.300:FF:001446">
    <property type="entry name" value="DsDNA exonuclease SbcC"/>
    <property type="match status" value="1"/>
</dbReference>
<feature type="coiled-coil region" evidence="14">
    <location>
        <begin position="552"/>
        <end position="719"/>
    </location>
</feature>
<evidence type="ECO:0000259" key="16">
    <source>
        <dbReference type="Pfam" id="PF13476"/>
    </source>
</evidence>
<dbReference type="InterPro" id="IPR038729">
    <property type="entry name" value="Rad50/SbcC_AAA"/>
</dbReference>
<dbReference type="SUPFAM" id="SSF52540">
    <property type="entry name" value="P-loop containing nucleoside triphosphate hydrolases"/>
    <property type="match status" value="1"/>
</dbReference>
<proteinExistence type="inferred from homology"/>
<dbReference type="Proteomes" id="UP000189475">
    <property type="component" value="Unassembled WGS sequence"/>
</dbReference>
<evidence type="ECO:0000256" key="11">
    <source>
        <dbReference type="ARBA" id="ARBA00023054"/>
    </source>
</evidence>
<feature type="compositionally biased region" description="Polar residues" evidence="15">
    <location>
        <begin position="519"/>
        <end position="551"/>
    </location>
</feature>
<evidence type="ECO:0000313" key="18">
    <source>
        <dbReference type="Proteomes" id="UP000189475"/>
    </source>
</evidence>
<dbReference type="GO" id="GO:0005524">
    <property type="term" value="F:ATP binding"/>
    <property type="evidence" value="ECO:0007669"/>
    <property type="project" value="UniProtKB-KW"/>
</dbReference>
<dbReference type="Gene3D" id="3.40.50.300">
    <property type="entry name" value="P-loop containing nucleotide triphosphate hydrolases"/>
    <property type="match status" value="2"/>
</dbReference>
<dbReference type="GO" id="GO:0006260">
    <property type="term" value="P:DNA replication"/>
    <property type="evidence" value="ECO:0007669"/>
    <property type="project" value="UniProtKB-KW"/>
</dbReference>
<feature type="coiled-coil region" evidence="14">
    <location>
        <begin position="324"/>
        <end position="423"/>
    </location>
</feature>
<evidence type="ECO:0000256" key="4">
    <source>
        <dbReference type="ARBA" id="ARBA00022705"/>
    </source>
</evidence>
<evidence type="ECO:0000256" key="5">
    <source>
        <dbReference type="ARBA" id="ARBA00022722"/>
    </source>
</evidence>
<dbReference type="Pfam" id="PF13476">
    <property type="entry name" value="AAA_23"/>
    <property type="match status" value="1"/>
</dbReference>
<comment type="similarity">
    <text evidence="1">Belongs to the SMC family. SbcC subfamily.</text>
</comment>
<evidence type="ECO:0000256" key="8">
    <source>
        <dbReference type="ARBA" id="ARBA00022801"/>
    </source>
</evidence>
<keyword evidence="10" id="KW-0067">ATP-binding</keyword>
<dbReference type="GO" id="GO:0004527">
    <property type="term" value="F:exonuclease activity"/>
    <property type="evidence" value="ECO:0007669"/>
    <property type="project" value="UniProtKB-KW"/>
</dbReference>
<organism evidence="17 18">
    <name type="scientific">Vibrio palustris</name>
    <dbReference type="NCBI Taxonomy" id="1918946"/>
    <lineage>
        <taxon>Bacteria</taxon>
        <taxon>Pseudomonadati</taxon>
        <taxon>Pseudomonadota</taxon>
        <taxon>Gammaproteobacteria</taxon>
        <taxon>Vibrionales</taxon>
        <taxon>Vibrionaceae</taxon>
        <taxon>Vibrio</taxon>
    </lineage>
</organism>
<keyword evidence="12" id="KW-0233">DNA recombination</keyword>
<dbReference type="PANTHER" id="PTHR32114:SF2">
    <property type="entry name" value="ABC TRANSPORTER ABCH.3"/>
    <property type="match status" value="1"/>
</dbReference>
<comment type="function">
    <text evidence="13">SbcCD cleaves DNA hairpin structures. These structures can inhibit DNA replication and are intermediates in certain DNA recombination reactions. The complex acts as a 3'-&gt;5' double strand exonuclease that can open hairpins. It also has a 5' single-strand endonuclease activity.</text>
</comment>
<name>A0A1R4B4U0_9VIBR</name>
<evidence type="ECO:0000256" key="2">
    <source>
        <dbReference type="ARBA" id="ARBA00011322"/>
    </source>
</evidence>
<dbReference type="EMBL" id="FUFT01000005">
    <property type="protein sequence ID" value="SJL83926.1"/>
    <property type="molecule type" value="Genomic_DNA"/>
</dbReference>
<evidence type="ECO:0000256" key="9">
    <source>
        <dbReference type="ARBA" id="ARBA00022839"/>
    </source>
</evidence>
<keyword evidence="8" id="KW-0378">Hydrolase</keyword>
<dbReference type="OrthoDB" id="9795626at2"/>
<evidence type="ECO:0000256" key="13">
    <source>
        <dbReference type="ARBA" id="ARBA00055999"/>
    </source>
</evidence>